<keyword evidence="6" id="KW-0406">Ion transport</keyword>
<comment type="similarity">
    <text evidence="2">Belongs to the ATPase g subunit family.</text>
</comment>
<dbReference type="PANTHER" id="PTHR12386">
    <property type="entry name" value="ATP SYNTHASE SUBUNIT"/>
    <property type="match status" value="1"/>
</dbReference>
<dbReference type="Proteomes" id="UP000823388">
    <property type="component" value="Chromosome 3N"/>
</dbReference>
<evidence type="ECO:0000256" key="10">
    <source>
        <dbReference type="SAM" id="MobiDB-lite"/>
    </source>
</evidence>
<evidence type="ECO:0000256" key="4">
    <source>
        <dbReference type="ARBA" id="ARBA00022547"/>
    </source>
</evidence>
<feature type="compositionally biased region" description="Basic and acidic residues" evidence="10">
    <location>
        <begin position="15"/>
        <end position="31"/>
    </location>
</feature>
<reference evidence="11" key="1">
    <citation type="submission" date="2020-05" db="EMBL/GenBank/DDBJ databases">
        <title>WGS assembly of Panicum virgatum.</title>
        <authorList>
            <person name="Lovell J.T."/>
            <person name="Jenkins J."/>
            <person name="Shu S."/>
            <person name="Juenger T.E."/>
            <person name="Schmutz J."/>
        </authorList>
    </citation>
    <scope>NUCLEOTIDE SEQUENCE</scope>
    <source>
        <strain evidence="11">AP13</strain>
    </source>
</reference>
<comment type="caution">
    <text evidence="11">The sequence shown here is derived from an EMBL/GenBank/DDBJ whole genome shotgun (WGS) entry which is preliminary data.</text>
</comment>
<feature type="region of interest" description="Disordered" evidence="10">
    <location>
        <begin position="1"/>
        <end position="97"/>
    </location>
</feature>
<evidence type="ECO:0000256" key="3">
    <source>
        <dbReference type="ARBA" id="ARBA00022448"/>
    </source>
</evidence>
<feature type="non-terminal residue" evidence="11">
    <location>
        <position position="1"/>
    </location>
</feature>
<keyword evidence="12" id="KW-1185">Reference proteome</keyword>
<evidence type="ECO:0000256" key="9">
    <source>
        <dbReference type="ARBA" id="ARBA00023310"/>
    </source>
</evidence>
<accession>A0A8T0U7D9</accession>
<gene>
    <name evidence="11" type="ORF">PVAP13_3NG258076</name>
</gene>
<keyword evidence="8" id="KW-0472">Membrane</keyword>
<evidence type="ECO:0000313" key="12">
    <source>
        <dbReference type="Proteomes" id="UP000823388"/>
    </source>
</evidence>
<dbReference type="AlphaFoldDB" id="A0A8T0U7D9"/>
<dbReference type="GO" id="GO:0045259">
    <property type="term" value="C:proton-transporting ATP synthase complex"/>
    <property type="evidence" value="ECO:0007669"/>
    <property type="project" value="UniProtKB-KW"/>
</dbReference>
<evidence type="ECO:0008006" key="13">
    <source>
        <dbReference type="Google" id="ProtNLM"/>
    </source>
</evidence>
<name>A0A8T0U7D9_PANVG</name>
<dbReference type="GO" id="GO:0015078">
    <property type="term" value="F:proton transmembrane transporter activity"/>
    <property type="evidence" value="ECO:0007669"/>
    <property type="project" value="InterPro"/>
</dbReference>
<comment type="subcellular location">
    <subcellularLocation>
        <location evidence="1">Mitochondrion membrane</location>
    </subcellularLocation>
</comment>
<evidence type="ECO:0000256" key="5">
    <source>
        <dbReference type="ARBA" id="ARBA00022781"/>
    </source>
</evidence>
<evidence type="ECO:0000256" key="6">
    <source>
        <dbReference type="ARBA" id="ARBA00023065"/>
    </source>
</evidence>
<dbReference type="EMBL" id="CM029042">
    <property type="protein sequence ID" value="KAG2617938.1"/>
    <property type="molecule type" value="Genomic_DNA"/>
</dbReference>
<sequence length="220" mass="24366">PKKKNPAITGLHLPPEPETRAEGEAQPRGDPGDEPAPPSSPIASAPPICSQEQEVNPVPSRANQSGVLLGLSRSHHTVTNPLVPRRRSRVPGRSRSMALPSRLAQLQAKACEATRFAAKHGCAYQRSLVEKNKKYVVEPPTIEKCQELSKQLFYTRLASLPGRYEAFWKELDQVKQLWRNRNDLNVEHAGVAALFGIELYAWFCVGEIVGRGFTLTGYHV</sequence>
<dbReference type="GO" id="GO:0015986">
    <property type="term" value="P:proton motive force-driven ATP synthesis"/>
    <property type="evidence" value="ECO:0007669"/>
    <property type="project" value="InterPro"/>
</dbReference>
<evidence type="ECO:0000256" key="2">
    <source>
        <dbReference type="ARBA" id="ARBA00005699"/>
    </source>
</evidence>
<organism evidence="11 12">
    <name type="scientific">Panicum virgatum</name>
    <name type="common">Blackwell switchgrass</name>
    <dbReference type="NCBI Taxonomy" id="38727"/>
    <lineage>
        <taxon>Eukaryota</taxon>
        <taxon>Viridiplantae</taxon>
        <taxon>Streptophyta</taxon>
        <taxon>Embryophyta</taxon>
        <taxon>Tracheophyta</taxon>
        <taxon>Spermatophyta</taxon>
        <taxon>Magnoliopsida</taxon>
        <taxon>Liliopsida</taxon>
        <taxon>Poales</taxon>
        <taxon>Poaceae</taxon>
        <taxon>PACMAD clade</taxon>
        <taxon>Panicoideae</taxon>
        <taxon>Panicodae</taxon>
        <taxon>Paniceae</taxon>
        <taxon>Panicinae</taxon>
        <taxon>Panicum</taxon>
        <taxon>Panicum sect. Hiantes</taxon>
    </lineage>
</organism>
<evidence type="ECO:0000313" key="11">
    <source>
        <dbReference type="EMBL" id="KAG2617938.1"/>
    </source>
</evidence>
<proteinExistence type="inferred from homology"/>
<keyword evidence="4" id="KW-0138">CF(0)</keyword>
<dbReference type="InterPro" id="IPR006808">
    <property type="entry name" value="ATP_synth_F0_gsu_mt"/>
</dbReference>
<keyword evidence="9" id="KW-0066">ATP synthesis</keyword>
<protein>
    <recommendedName>
        <fullName evidence="13">Mitochondrial ATP synthase subunit G protein</fullName>
    </recommendedName>
</protein>
<evidence type="ECO:0000256" key="1">
    <source>
        <dbReference type="ARBA" id="ARBA00004325"/>
    </source>
</evidence>
<dbReference type="Pfam" id="PF04718">
    <property type="entry name" value="ATP-synt_G"/>
    <property type="match status" value="1"/>
</dbReference>
<keyword evidence="3" id="KW-0813">Transport</keyword>
<keyword evidence="7" id="KW-0496">Mitochondrion</keyword>
<evidence type="ECO:0000256" key="8">
    <source>
        <dbReference type="ARBA" id="ARBA00023136"/>
    </source>
</evidence>
<dbReference type="GO" id="GO:0031966">
    <property type="term" value="C:mitochondrial membrane"/>
    <property type="evidence" value="ECO:0007669"/>
    <property type="project" value="UniProtKB-SubCell"/>
</dbReference>
<evidence type="ECO:0000256" key="7">
    <source>
        <dbReference type="ARBA" id="ARBA00023128"/>
    </source>
</evidence>
<keyword evidence="5" id="KW-0375">Hydrogen ion transport</keyword>